<dbReference type="Proteomes" id="UP000298784">
    <property type="component" value="Segment"/>
</dbReference>
<organism evidence="1 2">
    <name type="scientific">Microbacterium phage Akoni</name>
    <dbReference type="NCBI Taxonomy" id="2565510"/>
    <lineage>
        <taxon>Viruses</taxon>
        <taxon>Duplodnaviria</taxon>
        <taxon>Heunggongvirae</taxon>
        <taxon>Uroviricota</taxon>
        <taxon>Caudoviricetes</taxon>
        <taxon>Eekayvirinae</taxon>
        <taxon>Akonivirus</taxon>
        <taxon>Akonivirus akoni</taxon>
    </lineage>
</organism>
<dbReference type="KEGG" id="vg:55615765"/>
<evidence type="ECO:0000313" key="2">
    <source>
        <dbReference type="Proteomes" id="UP000298784"/>
    </source>
</evidence>
<sequence length="81" mass="9196">MDKLERNDWVLISSPTGRTPKPKVGVVWSANYDGHPVVYVNVMKRDGQISGHLTGYHPSFILESAKTATLLMHKMLRYIEL</sequence>
<protein>
    <submittedName>
        <fullName evidence="1">Uncharacterized protein</fullName>
    </submittedName>
</protein>
<dbReference type="EMBL" id="MK757449">
    <property type="protein sequence ID" value="QCG78312.1"/>
    <property type="molecule type" value="Genomic_DNA"/>
</dbReference>
<gene>
    <name evidence="1" type="primary">26</name>
    <name evidence="1" type="ORF">SEA_AKONI_26</name>
</gene>
<dbReference type="GeneID" id="55615765"/>
<accession>A0A4D6TFD9</accession>
<evidence type="ECO:0000313" key="1">
    <source>
        <dbReference type="EMBL" id="QCG78312.1"/>
    </source>
</evidence>
<reference evidence="1 2" key="1">
    <citation type="submission" date="2019-04" db="EMBL/GenBank/DDBJ databases">
        <authorList>
            <person name="Fakhre F."/>
            <person name="Gonzalez R.M."/>
            <person name="Howells E.K."/>
            <person name="Otero L.A."/>
            <person name="Pegoraro K.N."/>
            <person name="Robichaux K.C."/>
            <person name="Rodier A."/>
            <person name="Sadowski C.L."/>
            <person name="Carter V.P."/>
            <person name="Gray A.D."/>
            <person name="Klein G.C."/>
            <person name="Lebosada C."/>
            <person name="Miklaszewski C.M."/>
            <person name="Sutton S.N."/>
            <person name="Pollenz R.S."/>
            <person name="Garlena R.A."/>
            <person name="Russell D.A."/>
            <person name="Pope W.H."/>
            <person name="Jacobs-Sera D."/>
            <person name="Hatfull G.F."/>
        </authorList>
    </citation>
    <scope>NUCLEOTIDE SEQUENCE [LARGE SCALE GENOMIC DNA]</scope>
</reference>
<dbReference type="RefSeq" id="YP_009845407.1">
    <property type="nucleotide sequence ID" value="NC_048761.1"/>
</dbReference>
<keyword evidence="2" id="KW-1185">Reference proteome</keyword>
<proteinExistence type="predicted"/>
<name>A0A4D6TFD9_9CAUD</name>